<organism evidence="2 4">
    <name type="scientific">Aneurinibacillus migulanus</name>
    <name type="common">Bacillus migulanus</name>
    <dbReference type="NCBI Taxonomy" id="47500"/>
    <lineage>
        <taxon>Bacteria</taxon>
        <taxon>Bacillati</taxon>
        <taxon>Bacillota</taxon>
        <taxon>Bacilli</taxon>
        <taxon>Bacillales</taxon>
        <taxon>Paenibacillaceae</taxon>
        <taxon>Aneurinibacillus group</taxon>
        <taxon>Aneurinibacillus</taxon>
    </lineage>
</organism>
<feature type="transmembrane region" description="Helical" evidence="1">
    <location>
        <begin position="52"/>
        <end position="74"/>
    </location>
</feature>
<evidence type="ECO:0000313" key="3">
    <source>
        <dbReference type="EMBL" id="SDJ05655.1"/>
    </source>
</evidence>
<dbReference type="EMBL" id="FNED01000011">
    <property type="protein sequence ID" value="SDJ05655.1"/>
    <property type="molecule type" value="Genomic_DNA"/>
</dbReference>
<dbReference type="RefSeq" id="WP_043066701.1">
    <property type="nucleotide sequence ID" value="NZ_BJOA01000041.1"/>
</dbReference>
<dbReference type="GeneID" id="42305198"/>
<dbReference type="EMBL" id="LGUG01000004">
    <property type="protein sequence ID" value="KON95486.1"/>
    <property type="molecule type" value="Genomic_DNA"/>
</dbReference>
<keyword evidence="1" id="KW-0812">Transmembrane</keyword>
<name>A0A0D1XRU4_ANEMI</name>
<protein>
    <submittedName>
        <fullName evidence="2">Uncharacterized protein</fullName>
    </submittedName>
</protein>
<feature type="transmembrane region" description="Helical" evidence="1">
    <location>
        <begin position="29"/>
        <end position="46"/>
    </location>
</feature>
<dbReference type="STRING" id="47500.AF333_08310"/>
<evidence type="ECO:0000313" key="4">
    <source>
        <dbReference type="Proteomes" id="UP000037269"/>
    </source>
</evidence>
<keyword evidence="4" id="KW-1185">Reference proteome</keyword>
<proteinExistence type="predicted"/>
<dbReference type="Proteomes" id="UP000182836">
    <property type="component" value="Unassembled WGS sequence"/>
</dbReference>
<dbReference type="OrthoDB" id="2679938at2"/>
<dbReference type="AlphaFoldDB" id="A0A0D1XRU4"/>
<reference evidence="3 5" key="2">
    <citation type="submission" date="2016-10" db="EMBL/GenBank/DDBJ databases">
        <authorList>
            <person name="de Groot N.N."/>
        </authorList>
    </citation>
    <scope>NUCLEOTIDE SEQUENCE [LARGE SCALE GENOMIC DNA]</scope>
    <source>
        <strain evidence="3 5">DSM 2895</strain>
    </source>
</reference>
<feature type="transmembrane region" description="Helical" evidence="1">
    <location>
        <begin position="6"/>
        <end position="24"/>
    </location>
</feature>
<evidence type="ECO:0000256" key="1">
    <source>
        <dbReference type="SAM" id="Phobius"/>
    </source>
</evidence>
<sequence length="81" mass="9109">MVIQLVLYFGGLVTFAVALVTYFATRRAWPAPVVLMPMFAFVSYYSTNEQMILWIGAGFSLLAYLVALTIKVLVKRDKQQG</sequence>
<dbReference type="PATRIC" id="fig|47500.8.peg.837"/>
<keyword evidence="1" id="KW-0472">Membrane</keyword>
<gene>
    <name evidence="2" type="ORF">AF333_08310</name>
    <name evidence="3" type="ORF">SAMN04487909_11142</name>
</gene>
<dbReference type="Proteomes" id="UP000037269">
    <property type="component" value="Unassembled WGS sequence"/>
</dbReference>
<reference evidence="2 4" key="1">
    <citation type="submission" date="2015-07" db="EMBL/GenBank/DDBJ databases">
        <title>Fjat-14205 dsm 2895.</title>
        <authorList>
            <person name="Liu B."/>
            <person name="Wang J."/>
            <person name="Zhu Y."/>
            <person name="Liu G."/>
            <person name="Chen Q."/>
            <person name="Chen Z."/>
            <person name="Lan J."/>
            <person name="Che J."/>
            <person name="Ge C."/>
            <person name="Shi H."/>
            <person name="Pan Z."/>
            <person name="Liu X."/>
        </authorList>
    </citation>
    <scope>NUCLEOTIDE SEQUENCE [LARGE SCALE GENOMIC DNA]</scope>
    <source>
        <strain evidence="2 4">DSM 2895</strain>
    </source>
</reference>
<keyword evidence="1" id="KW-1133">Transmembrane helix</keyword>
<accession>A0A0D1XRU4</accession>
<evidence type="ECO:0000313" key="5">
    <source>
        <dbReference type="Proteomes" id="UP000182836"/>
    </source>
</evidence>
<evidence type="ECO:0000313" key="2">
    <source>
        <dbReference type="EMBL" id="KON95486.1"/>
    </source>
</evidence>